<feature type="region of interest" description="Disordered" evidence="11">
    <location>
        <begin position="83"/>
        <end position="118"/>
    </location>
</feature>
<evidence type="ECO:0000256" key="1">
    <source>
        <dbReference type="ARBA" id="ARBA00004191"/>
    </source>
</evidence>
<dbReference type="OrthoDB" id="5339822at2759"/>
<comment type="subcellular location">
    <subcellularLocation>
        <location evidence="1">Secreted</location>
        <location evidence="1">Cell wall</location>
    </subcellularLocation>
</comment>
<dbReference type="InterPro" id="IPR005556">
    <property type="entry name" value="SUN"/>
</dbReference>
<evidence type="ECO:0000256" key="10">
    <source>
        <dbReference type="ARBA" id="ARBA00023326"/>
    </source>
</evidence>
<evidence type="ECO:0000256" key="5">
    <source>
        <dbReference type="ARBA" id="ARBA00022729"/>
    </source>
</evidence>
<evidence type="ECO:0000256" key="3">
    <source>
        <dbReference type="ARBA" id="ARBA00022512"/>
    </source>
</evidence>
<keyword evidence="5 12" id="KW-0732">Signal</keyword>
<dbReference type="GO" id="GO:0000272">
    <property type="term" value="P:polysaccharide catabolic process"/>
    <property type="evidence" value="ECO:0007669"/>
    <property type="project" value="UniProtKB-KW"/>
</dbReference>
<dbReference type="GO" id="GO:0016798">
    <property type="term" value="F:hydrolase activity, acting on glycosyl bonds"/>
    <property type="evidence" value="ECO:0007669"/>
    <property type="project" value="UniProtKB-KW"/>
</dbReference>
<dbReference type="InterPro" id="IPR051526">
    <property type="entry name" value="Beta-Glucosidase_SUN"/>
</dbReference>
<dbReference type="GO" id="GO:0031505">
    <property type="term" value="P:fungal-type cell wall organization"/>
    <property type="evidence" value="ECO:0007669"/>
    <property type="project" value="TreeGrafter"/>
</dbReference>
<keyword evidence="14" id="KW-1185">Reference proteome</keyword>
<evidence type="ECO:0000256" key="12">
    <source>
        <dbReference type="SAM" id="SignalP"/>
    </source>
</evidence>
<keyword evidence="6" id="KW-0378">Hydrolase</keyword>
<dbReference type="STRING" id="1182542.W9X9S3"/>
<dbReference type="Pfam" id="PF03856">
    <property type="entry name" value="SUN"/>
    <property type="match status" value="1"/>
</dbReference>
<evidence type="ECO:0000256" key="7">
    <source>
        <dbReference type="ARBA" id="ARBA00023277"/>
    </source>
</evidence>
<protein>
    <submittedName>
        <fullName evidence="13">Murein transglycosylase</fullName>
    </submittedName>
</protein>
<keyword evidence="4" id="KW-0964">Secreted</keyword>
<comment type="similarity">
    <text evidence="2">Belongs to the SUN family.</text>
</comment>
<dbReference type="AlphaFoldDB" id="W9X9S3"/>
<dbReference type="GO" id="GO:0009986">
    <property type="term" value="C:cell surface"/>
    <property type="evidence" value="ECO:0007669"/>
    <property type="project" value="TreeGrafter"/>
</dbReference>
<dbReference type="HOGENOM" id="CLU_033459_1_0_1"/>
<evidence type="ECO:0000256" key="4">
    <source>
        <dbReference type="ARBA" id="ARBA00022525"/>
    </source>
</evidence>
<proteinExistence type="inferred from homology"/>
<feature type="chain" id="PRO_5004934648" evidence="12">
    <location>
        <begin position="18"/>
        <end position="443"/>
    </location>
</feature>
<evidence type="ECO:0000313" key="13">
    <source>
        <dbReference type="EMBL" id="EXJ77217.1"/>
    </source>
</evidence>
<evidence type="ECO:0000256" key="11">
    <source>
        <dbReference type="SAM" id="MobiDB-lite"/>
    </source>
</evidence>
<dbReference type="eggNOG" id="ENOG502QPVV">
    <property type="taxonomic scope" value="Eukaryota"/>
</dbReference>
<dbReference type="RefSeq" id="XP_007738655.1">
    <property type="nucleotide sequence ID" value="XM_007740465.1"/>
</dbReference>
<evidence type="ECO:0000256" key="6">
    <source>
        <dbReference type="ARBA" id="ARBA00022801"/>
    </source>
</evidence>
<reference evidence="13 14" key="1">
    <citation type="submission" date="2013-03" db="EMBL/GenBank/DDBJ databases">
        <title>The Genome Sequence of Capronia epimyces CBS 606.96.</title>
        <authorList>
            <consortium name="The Broad Institute Genomics Platform"/>
            <person name="Cuomo C."/>
            <person name="de Hoog S."/>
            <person name="Gorbushina A."/>
            <person name="Walker B."/>
            <person name="Young S.K."/>
            <person name="Zeng Q."/>
            <person name="Gargeya S."/>
            <person name="Fitzgerald M."/>
            <person name="Haas B."/>
            <person name="Abouelleil A."/>
            <person name="Allen A.W."/>
            <person name="Alvarado L."/>
            <person name="Arachchi H.M."/>
            <person name="Berlin A.M."/>
            <person name="Chapman S.B."/>
            <person name="Gainer-Dewar J."/>
            <person name="Goldberg J."/>
            <person name="Griggs A."/>
            <person name="Gujja S."/>
            <person name="Hansen M."/>
            <person name="Howarth C."/>
            <person name="Imamovic A."/>
            <person name="Ireland A."/>
            <person name="Larimer J."/>
            <person name="McCowan C."/>
            <person name="Murphy C."/>
            <person name="Pearson M."/>
            <person name="Poon T.W."/>
            <person name="Priest M."/>
            <person name="Roberts A."/>
            <person name="Saif S."/>
            <person name="Shea T."/>
            <person name="Sisk P."/>
            <person name="Sykes S."/>
            <person name="Wortman J."/>
            <person name="Nusbaum C."/>
            <person name="Birren B."/>
        </authorList>
    </citation>
    <scope>NUCLEOTIDE SEQUENCE [LARGE SCALE GENOMIC DNA]</scope>
    <source>
        <strain evidence="13 14">CBS 606.96</strain>
    </source>
</reference>
<dbReference type="GeneID" id="19174455"/>
<dbReference type="GO" id="GO:0009277">
    <property type="term" value="C:fungal-type cell wall"/>
    <property type="evidence" value="ECO:0007669"/>
    <property type="project" value="TreeGrafter"/>
</dbReference>
<dbReference type="Proteomes" id="UP000019478">
    <property type="component" value="Unassembled WGS sequence"/>
</dbReference>
<evidence type="ECO:0000256" key="8">
    <source>
        <dbReference type="ARBA" id="ARBA00023295"/>
    </source>
</evidence>
<gene>
    <name evidence="13" type="ORF">A1O3_10375</name>
</gene>
<accession>W9X9S3</accession>
<organism evidence="13 14">
    <name type="scientific">Capronia epimyces CBS 606.96</name>
    <dbReference type="NCBI Taxonomy" id="1182542"/>
    <lineage>
        <taxon>Eukaryota</taxon>
        <taxon>Fungi</taxon>
        <taxon>Dikarya</taxon>
        <taxon>Ascomycota</taxon>
        <taxon>Pezizomycotina</taxon>
        <taxon>Eurotiomycetes</taxon>
        <taxon>Chaetothyriomycetidae</taxon>
        <taxon>Chaetothyriales</taxon>
        <taxon>Herpotrichiellaceae</taxon>
        <taxon>Capronia</taxon>
    </lineage>
</organism>
<feature type="region of interest" description="Disordered" evidence="11">
    <location>
        <begin position="136"/>
        <end position="168"/>
    </location>
</feature>
<dbReference type="PANTHER" id="PTHR31316">
    <property type="entry name" value="BETA-GLUCOSIDASE-LIKE PROTEIN NCA3, MITOCHONDRIAL-RELATED"/>
    <property type="match status" value="1"/>
</dbReference>
<keyword evidence="7" id="KW-0119">Carbohydrate metabolism</keyword>
<evidence type="ECO:0000256" key="9">
    <source>
        <dbReference type="ARBA" id="ARBA00023316"/>
    </source>
</evidence>
<evidence type="ECO:0000313" key="14">
    <source>
        <dbReference type="Proteomes" id="UP000019478"/>
    </source>
</evidence>
<name>W9X9S3_9EURO</name>
<comment type="caution">
    <text evidence="13">The sequence shown here is derived from an EMBL/GenBank/DDBJ whole genome shotgun (WGS) entry which is preliminary data.</text>
</comment>
<keyword evidence="10" id="KW-0624">Polysaccharide degradation</keyword>
<keyword evidence="9" id="KW-0961">Cell wall biogenesis/degradation</keyword>
<keyword evidence="8" id="KW-0326">Glycosidase</keyword>
<keyword evidence="3" id="KW-0134">Cell wall</keyword>
<dbReference type="EMBL" id="AMGY01000011">
    <property type="protein sequence ID" value="EXJ77217.1"/>
    <property type="molecule type" value="Genomic_DNA"/>
</dbReference>
<evidence type="ECO:0000256" key="2">
    <source>
        <dbReference type="ARBA" id="ARBA00010579"/>
    </source>
</evidence>
<feature type="signal peptide" evidence="12">
    <location>
        <begin position="1"/>
        <end position="17"/>
    </location>
</feature>
<sequence length="443" mass="45139">MKLTSLALTAAATVALAQPHNHAHRHLHQHKQRDVTLTTYAAGPTAYVYLLDGKEITPEEVCDGLQDNELKFVDGQDPGVCSSTAAATTSSSIPTTTAAPTTTAEPTTTTTTSPPASSSVAAEFYPASFSSAWASPSDSGSSSSAESSAAPSASASPSSWSSSGSSGATGLTAAFPDGELDCSEFPSAYGAVALDYLGLGGWSGLQAVTIAGGFVNHIVTGVSGETCTEGMMCSYACPPGYQKAQWPSTQGSTGQSVGGLSCSGGKLHLTNPSLSSSLCVAGVGGVQATNNAGGVVAICRTDYPGTESETIPVELQAGETEALTVPDAATYYTWQGKSTSAQYYLNPIGYPASQACQWGSPGTPLGNYAPINFGIGAKGGVTWLSIFQNSPTTDAQYEGTVEIQGNLSGTCKYSNGQYCGVTGCNSNGCTVSYPLFDLSWNVH</sequence>
<dbReference type="PANTHER" id="PTHR31316:SF0">
    <property type="entry name" value="SECRETED BETA-GLUCOSIDASE SIM1-RELATED"/>
    <property type="match status" value="1"/>
</dbReference>